<reference evidence="1 2" key="1">
    <citation type="journal article" date="2020" name="BMC Genomics">
        <title>Intraspecific diversification of the crop wild relative Brassica cretica Lam. using demographic model selection.</title>
        <authorList>
            <person name="Kioukis A."/>
            <person name="Michalopoulou V.A."/>
            <person name="Briers L."/>
            <person name="Pirintsos S."/>
            <person name="Studholme D.J."/>
            <person name="Pavlidis P."/>
            <person name="Sarris P.F."/>
        </authorList>
    </citation>
    <scope>NUCLEOTIDE SEQUENCE [LARGE SCALE GENOMIC DNA]</scope>
    <source>
        <strain evidence="2">cv. PFS-1207/04</strain>
    </source>
</reference>
<evidence type="ECO:0000313" key="2">
    <source>
        <dbReference type="Proteomes" id="UP000266723"/>
    </source>
</evidence>
<comment type="caution">
    <text evidence="1">The sequence shown here is derived from an EMBL/GenBank/DDBJ whole genome shotgun (WGS) entry which is preliminary data.</text>
</comment>
<protein>
    <submittedName>
        <fullName evidence="1">Uncharacterized protein</fullName>
    </submittedName>
</protein>
<accession>A0ABQ7DUW5</accession>
<keyword evidence="2" id="KW-1185">Reference proteome</keyword>
<name>A0ABQ7DUW5_BRACR</name>
<dbReference type="Proteomes" id="UP000266723">
    <property type="component" value="Unassembled WGS sequence"/>
</dbReference>
<dbReference type="EMBL" id="QGKV02000649">
    <property type="protein sequence ID" value="KAF3581884.1"/>
    <property type="molecule type" value="Genomic_DNA"/>
</dbReference>
<organism evidence="1 2">
    <name type="scientific">Brassica cretica</name>
    <name type="common">Mustard</name>
    <dbReference type="NCBI Taxonomy" id="69181"/>
    <lineage>
        <taxon>Eukaryota</taxon>
        <taxon>Viridiplantae</taxon>
        <taxon>Streptophyta</taxon>
        <taxon>Embryophyta</taxon>
        <taxon>Tracheophyta</taxon>
        <taxon>Spermatophyta</taxon>
        <taxon>Magnoliopsida</taxon>
        <taxon>eudicotyledons</taxon>
        <taxon>Gunneridae</taxon>
        <taxon>Pentapetalae</taxon>
        <taxon>rosids</taxon>
        <taxon>malvids</taxon>
        <taxon>Brassicales</taxon>
        <taxon>Brassicaceae</taxon>
        <taxon>Brassiceae</taxon>
        <taxon>Brassica</taxon>
    </lineage>
</organism>
<evidence type="ECO:0000313" key="1">
    <source>
        <dbReference type="EMBL" id="KAF3581884.1"/>
    </source>
</evidence>
<sequence>MDHRIRRAIQLARSNSPFQLAERASWNEHIVQLDEQASLTDHVVQLARSASWNERTVQLAVDRTSCPSPSLDGSVPRFVAIGVTIGTLQ</sequence>
<proteinExistence type="predicted"/>
<gene>
    <name evidence="1" type="ORF">DY000_02030895</name>
</gene>